<keyword evidence="3" id="KW-1185">Reference proteome</keyword>
<evidence type="ECO:0000313" key="2">
    <source>
        <dbReference type="EMBL" id="MCJ1959204.1"/>
    </source>
</evidence>
<dbReference type="EMBL" id="JALHAT010000001">
    <property type="protein sequence ID" value="MCJ1959204.1"/>
    <property type="molecule type" value="Genomic_DNA"/>
</dbReference>
<proteinExistence type="predicted"/>
<feature type="compositionally biased region" description="Basic residues" evidence="1">
    <location>
        <begin position="102"/>
        <end position="124"/>
    </location>
</feature>
<reference evidence="2" key="1">
    <citation type="submission" date="2022-03" db="EMBL/GenBank/DDBJ databases">
        <title>Identification of a novel bacterium isolated from mangrove sediments.</title>
        <authorList>
            <person name="Pan X."/>
        </authorList>
    </citation>
    <scope>NUCLEOTIDE SEQUENCE</scope>
    <source>
        <strain evidence="2">B2637</strain>
    </source>
</reference>
<dbReference type="RefSeq" id="WP_226636348.1">
    <property type="nucleotide sequence ID" value="NZ_JALHAT010000001.1"/>
</dbReference>
<name>A0ABT0A7R7_9SPHN</name>
<dbReference type="SUPFAM" id="SSF52540">
    <property type="entry name" value="P-loop containing nucleoside triphosphate hydrolases"/>
    <property type="match status" value="1"/>
</dbReference>
<accession>A0ABT0A7R7</accession>
<organism evidence="2 3">
    <name type="scientific">Novosphingobium mangrovi</name>
    <name type="common">ex Hu et al. 2023</name>
    <dbReference type="NCBI Taxonomy" id="2930094"/>
    <lineage>
        <taxon>Bacteria</taxon>
        <taxon>Pseudomonadati</taxon>
        <taxon>Pseudomonadota</taxon>
        <taxon>Alphaproteobacteria</taxon>
        <taxon>Sphingomonadales</taxon>
        <taxon>Sphingomonadaceae</taxon>
        <taxon>Novosphingobium</taxon>
    </lineage>
</organism>
<protein>
    <submittedName>
        <fullName evidence="2">ATPase</fullName>
    </submittedName>
</protein>
<dbReference type="InterPro" id="IPR027417">
    <property type="entry name" value="P-loop_NTPase"/>
</dbReference>
<sequence length="228" mass="24542">MPKQIALPLSASSDSPPRIVVGEANAAAIDALTDPGRWPFHTAILYGPPRSGKSLLGNWFADGGGGVVIDNAETVDEDVLFHAWNRAQETGQALLLITNRKRAPQKKGKGKAAAKPKAPAKSRAKKNDGLWHVGLPDLASRLGAALQLEIEEPDDEMLAELIDVHAQMRHLVLDPSASAYLVPRAVRSHLGAERLVAAIDRLSLERKQPPTLAIWREALAEFGKSAQT</sequence>
<comment type="caution">
    <text evidence="2">The sequence shown here is derived from an EMBL/GenBank/DDBJ whole genome shotgun (WGS) entry which is preliminary data.</text>
</comment>
<evidence type="ECO:0000256" key="1">
    <source>
        <dbReference type="SAM" id="MobiDB-lite"/>
    </source>
</evidence>
<gene>
    <name evidence="2" type="ORF">MTR65_00735</name>
</gene>
<evidence type="ECO:0000313" key="3">
    <source>
        <dbReference type="Proteomes" id="UP001162802"/>
    </source>
</evidence>
<feature type="region of interest" description="Disordered" evidence="1">
    <location>
        <begin position="102"/>
        <end position="125"/>
    </location>
</feature>
<dbReference type="Gene3D" id="1.10.8.60">
    <property type="match status" value="1"/>
</dbReference>
<dbReference type="Proteomes" id="UP001162802">
    <property type="component" value="Unassembled WGS sequence"/>
</dbReference>